<dbReference type="SUPFAM" id="SSF50978">
    <property type="entry name" value="WD40 repeat-like"/>
    <property type="match status" value="3"/>
</dbReference>
<feature type="domain" description="TIR" evidence="6">
    <location>
        <begin position="25"/>
        <end position="185"/>
    </location>
</feature>
<protein>
    <submittedName>
        <fullName evidence="7">TIR domain-containing protein</fullName>
    </submittedName>
</protein>
<sequence>MDFSPTSSDASPDASPDTVQESPRSQYDLFVSYSRRNKVFVQQLVERLRSVGYKLWVDWEEIPLLSQWREEIRQGIVAADNFLYIMSPDSVASAECTNEVDCAIAHNKRLVPILYQTVEPQTVNHKIADVNWVFFPDPDKEPDQFESAFTDLCDSLSKDLDAVRVHTRLLTKTDEWLHHQQDTSLLLRGKNLAFFEQWALSPAQQSSSLTEQQRNYLLASRQAETQQQKQTLRQQRLALMVISSLLLLVGLFATVGEMRRRTAVTREIAALTTASAATLAQGYPLDGLNQAIQAGHRQQQAHWLKQPDLLASVRTAMVTALYQTQEYNRLEGHNDWIYGLAIHPTDGTIVSASRDGDIKYWEPSGQLRQTLTDAHGGEAINYVRYSPDGQMIASVGEDSLVRLWTAEGDPLHTLKGHQDFVLGLAFSPDGNALASASDDGTVRLWNLTNQTSIELTGHKDIVNKMAFSPDGQLLASASDDGTVGLWQSDGKFLKFLAGHGSWVMDVAFSPDGTTLASAGDDGTVHLWQQDGTLITKFLAHDDRINAVAFSPDGRWIATASRDRTIKLWHSQDQTLVRTLRQHRGAIQTFAFTPDSSSLLSAGRDSVVRFWALDLPLTQHYLGHQDDVYSVSLGPGAGEWVSTSADGSLRIWNQAGKNQALQGEIDTVYHASVSPNGQYIVSGGSDDDTNTGLVELWDSEGRPLRSLGRYGQWVVSVAFGAENQTIAAATDDGTVYLLGLDGTVKHTLAYGNPVFNVGFSPDGQHMTVAGEGGLQIWNTQTYEKVEQIDYPASVYQFDYSPAGDLLAFAASDNKVGLWTVGSGDLQTLAGHTGEVYGVEFSPDGQLLASASADKTIRLWQRSGDAIASWSGHQDAVLDVKFFQEGQSLVSASYDDTLISWDLSVLDLDRAMAVGCDWLQDYLTNHPESDIAQQGICSDG</sequence>
<feature type="repeat" description="WD" evidence="3">
    <location>
        <begin position="455"/>
        <end position="487"/>
    </location>
</feature>
<dbReference type="Proteomes" id="UP000473574">
    <property type="component" value="Unassembled WGS sequence"/>
</dbReference>
<evidence type="ECO:0000256" key="3">
    <source>
        <dbReference type="PROSITE-ProRule" id="PRU00221"/>
    </source>
</evidence>
<dbReference type="PRINTS" id="PR00320">
    <property type="entry name" value="GPROTEINBRPT"/>
</dbReference>
<dbReference type="Gene3D" id="3.40.50.10140">
    <property type="entry name" value="Toll/interleukin-1 receptor homology (TIR) domain"/>
    <property type="match status" value="1"/>
</dbReference>
<feature type="repeat" description="WD" evidence="3">
    <location>
        <begin position="414"/>
        <end position="455"/>
    </location>
</feature>
<feature type="repeat" description="WD" evidence="3">
    <location>
        <begin position="620"/>
        <end position="652"/>
    </location>
</feature>
<evidence type="ECO:0000313" key="7">
    <source>
        <dbReference type="EMBL" id="NEZ64389.1"/>
    </source>
</evidence>
<dbReference type="SUPFAM" id="SSF52200">
    <property type="entry name" value="Toll/Interleukin receptor TIR domain"/>
    <property type="match status" value="1"/>
</dbReference>
<evidence type="ECO:0000259" key="6">
    <source>
        <dbReference type="PROSITE" id="PS50104"/>
    </source>
</evidence>
<dbReference type="PROSITE" id="PS50082">
    <property type="entry name" value="WD_REPEATS_2"/>
    <property type="match status" value="11"/>
</dbReference>
<dbReference type="RefSeq" id="WP_163664627.1">
    <property type="nucleotide sequence ID" value="NZ_QZCE01000002.1"/>
</dbReference>
<dbReference type="InterPro" id="IPR000157">
    <property type="entry name" value="TIR_dom"/>
</dbReference>
<feature type="repeat" description="WD" evidence="3">
    <location>
        <begin position="380"/>
        <end position="404"/>
    </location>
</feature>
<feature type="transmembrane region" description="Helical" evidence="5">
    <location>
        <begin position="237"/>
        <end position="256"/>
    </location>
</feature>
<keyword evidence="2" id="KW-0677">Repeat</keyword>
<gene>
    <name evidence="7" type="ORF">D0962_16590</name>
</gene>
<dbReference type="Pfam" id="PF00400">
    <property type="entry name" value="WD40"/>
    <property type="match status" value="12"/>
</dbReference>
<feature type="repeat" description="WD" evidence="3">
    <location>
        <begin position="537"/>
        <end position="578"/>
    </location>
</feature>
<dbReference type="InterPro" id="IPR015943">
    <property type="entry name" value="WD40/YVTN_repeat-like_dom_sf"/>
</dbReference>
<feature type="repeat" description="WD" evidence="3">
    <location>
        <begin position="786"/>
        <end position="827"/>
    </location>
</feature>
<dbReference type="InterPro" id="IPR036322">
    <property type="entry name" value="WD40_repeat_dom_sf"/>
</dbReference>
<dbReference type="PROSITE" id="PS50104">
    <property type="entry name" value="TIR"/>
    <property type="match status" value="1"/>
</dbReference>
<keyword evidence="5" id="KW-1133">Transmembrane helix</keyword>
<proteinExistence type="predicted"/>
<dbReference type="InterPro" id="IPR019775">
    <property type="entry name" value="WD40_repeat_CS"/>
</dbReference>
<organism evidence="7 8">
    <name type="scientific">Adonisia turfae CCMR0082</name>
    <dbReference type="NCBI Taxonomy" id="2304604"/>
    <lineage>
        <taxon>Bacteria</taxon>
        <taxon>Bacillati</taxon>
        <taxon>Cyanobacteriota</taxon>
        <taxon>Adonisia</taxon>
        <taxon>Adonisia turfae</taxon>
    </lineage>
</organism>
<dbReference type="PROSITE" id="PS00678">
    <property type="entry name" value="WD_REPEATS_1"/>
    <property type="match status" value="2"/>
</dbReference>
<comment type="caution">
    <text evidence="7">The sequence shown here is derived from an EMBL/GenBank/DDBJ whole genome shotgun (WGS) entry which is preliminary data.</text>
</comment>
<dbReference type="InterPro" id="IPR035897">
    <property type="entry name" value="Toll_tir_struct_dom_sf"/>
</dbReference>
<name>A0A6M0S7G5_9CYAN</name>
<dbReference type="CDD" id="cd00200">
    <property type="entry name" value="WD40"/>
    <property type="match status" value="2"/>
</dbReference>
<evidence type="ECO:0000256" key="4">
    <source>
        <dbReference type="SAM" id="MobiDB-lite"/>
    </source>
</evidence>
<feature type="repeat" description="WD" evidence="3">
    <location>
        <begin position="868"/>
        <end position="902"/>
    </location>
</feature>
<dbReference type="SMART" id="SM00320">
    <property type="entry name" value="WD40"/>
    <property type="match status" value="14"/>
</dbReference>
<feature type="region of interest" description="Disordered" evidence="4">
    <location>
        <begin position="1"/>
        <end position="23"/>
    </location>
</feature>
<dbReference type="EMBL" id="QZCE01000002">
    <property type="protein sequence ID" value="NEZ64389.1"/>
    <property type="molecule type" value="Genomic_DNA"/>
</dbReference>
<feature type="compositionally biased region" description="Low complexity" evidence="4">
    <location>
        <begin position="1"/>
        <end position="18"/>
    </location>
</feature>
<keyword evidence="5" id="KW-0812">Transmembrane</keyword>
<dbReference type="Pfam" id="PF13676">
    <property type="entry name" value="TIR_2"/>
    <property type="match status" value="1"/>
</dbReference>
<feature type="repeat" description="WD" evidence="3">
    <location>
        <begin position="579"/>
        <end position="610"/>
    </location>
</feature>
<dbReference type="AlphaFoldDB" id="A0A6M0S7G5"/>
<dbReference type="InterPro" id="IPR020472">
    <property type="entry name" value="WD40_PAC1"/>
</dbReference>
<reference evidence="7 8" key="1">
    <citation type="journal article" date="2020" name="Microb. Ecol.">
        <title>Ecogenomics of the Marine Benthic Filamentous Cyanobacterium Adonisia.</title>
        <authorList>
            <person name="Walter J.M."/>
            <person name="Coutinho F.H."/>
            <person name="Leomil L."/>
            <person name="Hargreaves P.I."/>
            <person name="Campeao M.E."/>
            <person name="Vieira V.V."/>
            <person name="Silva B.S."/>
            <person name="Fistarol G.O."/>
            <person name="Salomon P.S."/>
            <person name="Sawabe T."/>
            <person name="Mino S."/>
            <person name="Hosokawa M."/>
            <person name="Miyashita H."/>
            <person name="Maruyama F."/>
            <person name="van Verk M.C."/>
            <person name="Dutilh B.E."/>
            <person name="Thompson C.C."/>
            <person name="Thompson F.L."/>
        </authorList>
    </citation>
    <scope>NUCLEOTIDE SEQUENCE [LARGE SCALE GENOMIC DNA]</scope>
    <source>
        <strain evidence="7 8">CCMR0082</strain>
    </source>
</reference>
<dbReference type="PROSITE" id="PS50294">
    <property type="entry name" value="WD_REPEATS_REGION"/>
    <property type="match status" value="9"/>
</dbReference>
<evidence type="ECO:0000256" key="1">
    <source>
        <dbReference type="ARBA" id="ARBA00022574"/>
    </source>
</evidence>
<evidence type="ECO:0000256" key="2">
    <source>
        <dbReference type="ARBA" id="ARBA00022737"/>
    </source>
</evidence>
<keyword evidence="1 3" id="KW-0853">WD repeat</keyword>
<feature type="repeat" description="WD" evidence="3">
    <location>
        <begin position="496"/>
        <end position="528"/>
    </location>
</feature>
<keyword evidence="5" id="KW-0472">Membrane</keyword>
<dbReference type="InterPro" id="IPR001680">
    <property type="entry name" value="WD40_rpt"/>
</dbReference>
<evidence type="ECO:0000256" key="5">
    <source>
        <dbReference type="SAM" id="Phobius"/>
    </source>
</evidence>
<dbReference type="PANTHER" id="PTHR19848:SF8">
    <property type="entry name" value="F-BOX AND WD REPEAT DOMAIN CONTAINING 7"/>
    <property type="match status" value="1"/>
</dbReference>
<dbReference type="Gene3D" id="2.130.10.10">
    <property type="entry name" value="YVTN repeat-like/Quinoprotein amine dehydrogenase"/>
    <property type="match status" value="4"/>
</dbReference>
<evidence type="ECO:0000313" key="8">
    <source>
        <dbReference type="Proteomes" id="UP000473574"/>
    </source>
</evidence>
<dbReference type="SMART" id="SM00255">
    <property type="entry name" value="TIR"/>
    <property type="match status" value="1"/>
</dbReference>
<feature type="repeat" description="WD" evidence="3">
    <location>
        <begin position="827"/>
        <end position="859"/>
    </location>
</feature>
<feature type="repeat" description="WD" evidence="3">
    <location>
        <begin position="330"/>
        <end position="362"/>
    </location>
</feature>
<accession>A0A6M0S7G5</accession>
<dbReference type="GO" id="GO:0007165">
    <property type="term" value="P:signal transduction"/>
    <property type="evidence" value="ECO:0007669"/>
    <property type="project" value="InterPro"/>
</dbReference>
<dbReference type="PANTHER" id="PTHR19848">
    <property type="entry name" value="WD40 REPEAT PROTEIN"/>
    <property type="match status" value="1"/>
</dbReference>